<dbReference type="PANTHER" id="PTHR37079">
    <property type="entry name" value="SERINE/THREONINE-PROTEIN KINASE ATM"/>
    <property type="match status" value="1"/>
</dbReference>
<keyword evidence="9 16" id="KW-0227">DNA damage</keyword>
<dbReference type="Proteomes" id="UP000308199">
    <property type="component" value="Unassembled WGS sequence"/>
</dbReference>
<dbReference type="GO" id="GO:0006281">
    <property type="term" value="P:DNA repair"/>
    <property type="evidence" value="ECO:0007669"/>
    <property type="project" value="InterPro"/>
</dbReference>
<dbReference type="Pfam" id="PF11640">
    <property type="entry name" value="TAN"/>
    <property type="match status" value="1"/>
</dbReference>
<organism evidence="21 22">
    <name type="scientific">Phellinidium pouzarii</name>
    <dbReference type="NCBI Taxonomy" id="167371"/>
    <lineage>
        <taxon>Eukaryota</taxon>
        <taxon>Fungi</taxon>
        <taxon>Dikarya</taxon>
        <taxon>Basidiomycota</taxon>
        <taxon>Agaricomycotina</taxon>
        <taxon>Agaricomycetes</taxon>
        <taxon>Hymenochaetales</taxon>
        <taxon>Hymenochaetaceae</taxon>
        <taxon>Phellinidium</taxon>
    </lineage>
</organism>
<evidence type="ECO:0000256" key="12">
    <source>
        <dbReference type="ARBA" id="ARBA00023242"/>
    </source>
</evidence>
<dbReference type="Pfam" id="PF00454">
    <property type="entry name" value="PI3_PI4_kinase"/>
    <property type="match status" value="1"/>
</dbReference>
<evidence type="ECO:0000256" key="6">
    <source>
        <dbReference type="ARBA" id="ARBA00022527"/>
    </source>
</evidence>
<evidence type="ECO:0000259" key="19">
    <source>
        <dbReference type="PROSITE" id="PS51189"/>
    </source>
</evidence>
<dbReference type="GO" id="GO:0005634">
    <property type="term" value="C:nucleus"/>
    <property type="evidence" value="ECO:0007669"/>
    <property type="project" value="UniProtKB-SubCell"/>
</dbReference>
<feature type="domain" description="FAT" evidence="19">
    <location>
        <begin position="1839"/>
        <end position="2423"/>
    </location>
</feature>
<dbReference type="EC" id="2.7.11.1" evidence="4 16"/>
<dbReference type="InterPro" id="IPR014009">
    <property type="entry name" value="PIK_FAT"/>
</dbReference>
<feature type="domain" description="PI3K/PI4K catalytic" evidence="18">
    <location>
        <begin position="2540"/>
        <end position="2861"/>
    </location>
</feature>
<evidence type="ECO:0000313" key="21">
    <source>
        <dbReference type="EMBL" id="THH11332.1"/>
    </source>
</evidence>
<keyword evidence="16" id="KW-0156">Chromatin regulator</keyword>
<dbReference type="Gene3D" id="1.10.1070.11">
    <property type="entry name" value="Phosphatidylinositol 3-/4-kinase, catalytic domain"/>
    <property type="match status" value="1"/>
</dbReference>
<keyword evidence="11 16" id="KW-0067">ATP-binding</keyword>
<evidence type="ECO:0000256" key="11">
    <source>
        <dbReference type="ARBA" id="ARBA00022840"/>
    </source>
</evidence>
<dbReference type="PROSITE" id="PS50290">
    <property type="entry name" value="PI3_4_KINASE_3"/>
    <property type="match status" value="1"/>
</dbReference>
<evidence type="ECO:0000256" key="7">
    <source>
        <dbReference type="ARBA" id="ARBA00022679"/>
    </source>
</evidence>
<evidence type="ECO:0000256" key="5">
    <source>
        <dbReference type="ARBA" id="ARBA00014619"/>
    </source>
</evidence>
<evidence type="ECO:0000256" key="1">
    <source>
        <dbReference type="ARBA" id="ARBA00004123"/>
    </source>
</evidence>
<keyword evidence="8 16" id="KW-0547">Nucleotide-binding</keyword>
<evidence type="ECO:0000256" key="14">
    <source>
        <dbReference type="ARBA" id="ARBA00047899"/>
    </source>
</evidence>
<feature type="domain" description="FATC" evidence="20">
    <location>
        <begin position="2874"/>
        <end position="2906"/>
    </location>
</feature>
<dbReference type="EMBL" id="SGPK01000016">
    <property type="protein sequence ID" value="THH11332.1"/>
    <property type="molecule type" value="Genomic_DNA"/>
</dbReference>
<feature type="region of interest" description="Disordered" evidence="17">
    <location>
        <begin position="696"/>
        <end position="719"/>
    </location>
</feature>
<accession>A0A4S4LH89</accession>
<evidence type="ECO:0000256" key="13">
    <source>
        <dbReference type="ARBA" id="ARBA00025079"/>
    </source>
</evidence>
<dbReference type="InterPro" id="IPR003152">
    <property type="entry name" value="FATC_dom"/>
</dbReference>
<proteinExistence type="inferred from homology"/>
<dbReference type="PROSITE" id="PS51189">
    <property type="entry name" value="FAT"/>
    <property type="match status" value="1"/>
</dbReference>
<dbReference type="GO" id="GO:0000781">
    <property type="term" value="C:chromosome, telomeric region"/>
    <property type="evidence" value="ECO:0007669"/>
    <property type="project" value="UniProtKB-SubCell"/>
</dbReference>
<keyword evidence="16" id="KW-0779">Telomere</keyword>
<evidence type="ECO:0000259" key="20">
    <source>
        <dbReference type="PROSITE" id="PS51190"/>
    </source>
</evidence>
<comment type="catalytic activity">
    <reaction evidence="15">
        <text>L-seryl-[protein] + ATP = O-phospho-L-seryl-[protein] + ADP + H(+)</text>
        <dbReference type="Rhea" id="RHEA:17989"/>
        <dbReference type="Rhea" id="RHEA-COMP:9863"/>
        <dbReference type="Rhea" id="RHEA-COMP:11604"/>
        <dbReference type="ChEBI" id="CHEBI:15378"/>
        <dbReference type="ChEBI" id="CHEBI:29999"/>
        <dbReference type="ChEBI" id="CHEBI:30616"/>
        <dbReference type="ChEBI" id="CHEBI:83421"/>
        <dbReference type="ChEBI" id="CHEBI:456216"/>
        <dbReference type="EC" id="2.7.11.1"/>
    </reaction>
</comment>
<dbReference type="SMART" id="SM00146">
    <property type="entry name" value="PI3Kc"/>
    <property type="match status" value="1"/>
</dbReference>
<gene>
    <name evidence="21" type="ORF">EW145_g727</name>
</gene>
<dbReference type="SUPFAM" id="SSF56112">
    <property type="entry name" value="Protein kinase-like (PK-like)"/>
    <property type="match status" value="1"/>
</dbReference>
<evidence type="ECO:0000256" key="2">
    <source>
        <dbReference type="ARBA" id="ARBA00010769"/>
    </source>
</evidence>
<dbReference type="PROSITE" id="PS51190">
    <property type="entry name" value="FATC"/>
    <property type="match status" value="1"/>
</dbReference>
<evidence type="ECO:0000256" key="3">
    <source>
        <dbReference type="ARBA" id="ARBA00011370"/>
    </source>
</evidence>
<comment type="subcellular location">
    <subcellularLocation>
        <location evidence="16">Chromosome</location>
        <location evidence="16">Telomere</location>
    </subcellularLocation>
    <subcellularLocation>
        <location evidence="1 16">Nucleus</location>
    </subcellularLocation>
</comment>
<dbReference type="InterPro" id="IPR016024">
    <property type="entry name" value="ARM-type_fold"/>
</dbReference>
<dbReference type="SUPFAM" id="SSF48371">
    <property type="entry name" value="ARM repeat"/>
    <property type="match status" value="1"/>
</dbReference>
<dbReference type="Pfam" id="PF02260">
    <property type="entry name" value="FATC"/>
    <property type="match status" value="1"/>
</dbReference>
<evidence type="ECO:0000256" key="16">
    <source>
        <dbReference type="RuleBase" id="RU365027"/>
    </source>
</evidence>
<dbReference type="GO" id="GO:0005524">
    <property type="term" value="F:ATP binding"/>
    <property type="evidence" value="ECO:0007669"/>
    <property type="project" value="UniProtKB-KW"/>
</dbReference>
<dbReference type="Pfam" id="PF25030">
    <property type="entry name" value="M-HEAT_ATR"/>
    <property type="match status" value="1"/>
</dbReference>
<dbReference type="InterPro" id="IPR044107">
    <property type="entry name" value="PIKKc_ATM"/>
</dbReference>
<comment type="catalytic activity">
    <reaction evidence="14 16">
        <text>L-threonyl-[protein] + ATP = O-phospho-L-threonyl-[protein] + ADP + H(+)</text>
        <dbReference type="Rhea" id="RHEA:46608"/>
        <dbReference type="Rhea" id="RHEA-COMP:11060"/>
        <dbReference type="Rhea" id="RHEA-COMP:11605"/>
        <dbReference type="ChEBI" id="CHEBI:15378"/>
        <dbReference type="ChEBI" id="CHEBI:30013"/>
        <dbReference type="ChEBI" id="CHEBI:30616"/>
        <dbReference type="ChEBI" id="CHEBI:61977"/>
        <dbReference type="ChEBI" id="CHEBI:456216"/>
        <dbReference type="EC" id="2.7.11.1"/>
    </reaction>
</comment>
<evidence type="ECO:0000256" key="15">
    <source>
        <dbReference type="ARBA" id="ARBA00048679"/>
    </source>
</evidence>
<dbReference type="CDD" id="cd05171">
    <property type="entry name" value="PIKKc_ATM"/>
    <property type="match status" value="1"/>
</dbReference>
<evidence type="ECO:0000313" key="22">
    <source>
        <dbReference type="Proteomes" id="UP000308199"/>
    </source>
</evidence>
<keyword evidence="7 16" id="KW-0808">Transferase</keyword>
<evidence type="ECO:0000259" key="18">
    <source>
        <dbReference type="PROSITE" id="PS50290"/>
    </source>
</evidence>
<evidence type="ECO:0000256" key="10">
    <source>
        <dbReference type="ARBA" id="ARBA00022777"/>
    </source>
</evidence>
<dbReference type="Gene3D" id="3.30.1010.10">
    <property type="entry name" value="Phosphatidylinositol 3-kinase Catalytic Subunit, Chain A, domain 4"/>
    <property type="match status" value="1"/>
</dbReference>
<evidence type="ECO:0000256" key="8">
    <source>
        <dbReference type="ARBA" id="ARBA00022741"/>
    </source>
</evidence>
<dbReference type="GO" id="GO:0006325">
    <property type="term" value="P:chromatin organization"/>
    <property type="evidence" value="ECO:0007669"/>
    <property type="project" value="UniProtKB-KW"/>
</dbReference>
<evidence type="ECO:0000256" key="4">
    <source>
        <dbReference type="ARBA" id="ARBA00012513"/>
    </source>
</evidence>
<dbReference type="GO" id="GO:0035556">
    <property type="term" value="P:intracellular signal transduction"/>
    <property type="evidence" value="ECO:0007669"/>
    <property type="project" value="UniProtKB-ARBA"/>
</dbReference>
<comment type="subunit">
    <text evidence="3">Associates with DNA double-strand breaks.</text>
</comment>
<comment type="caution">
    <text evidence="21">The sequence shown here is derived from an EMBL/GenBank/DDBJ whole genome shotgun (WGS) entry which is preliminary data.</text>
</comment>
<comment type="function">
    <text evidence="13 16">Serine/threonine protein kinase which activates checkpoint signaling upon genotoxic stresses such as ionizing radiation (IR), ultraviolet light (UV), or DNA replication stalling, thereby acting as a DNA damage sensor. Recognizes the substrate consensus sequence [ST]-Q. Phosphorylates histone H2A to form H2AS128ph (gamma-H2A) at sites of DNA damage, involved in the regulation of DNA damage response mechanism. Required for the control of telomere length and genome stability.</text>
</comment>
<dbReference type="InterPro" id="IPR021668">
    <property type="entry name" value="TAN"/>
</dbReference>
<keyword evidence="22" id="KW-1185">Reference proteome</keyword>
<keyword evidence="10 16" id="KW-0418">Kinase</keyword>
<dbReference type="InterPro" id="IPR056802">
    <property type="entry name" value="ATR-like_M-HEAT"/>
</dbReference>
<dbReference type="InterPro" id="IPR036940">
    <property type="entry name" value="PI3/4_kinase_cat_sf"/>
</dbReference>
<dbReference type="OrthoDB" id="381190at2759"/>
<dbReference type="InterPro" id="IPR000403">
    <property type="entry name" value="PI3/4_kinase_cat_dom"/>
</dbReference>
<dbReference type="InterPro" id="IPR018936">
    <property type="entry name" value="PI3/4_kinase_CS"/>
</dbReference>
<dbReference type="SMART" id="SM01343">
    <property type="entry name" value="FATC"/>
    <property type="match status" value="1"/>
</dbReference>
<dbReference type="InterPro" id="IPR011009">
    <property type="entry name" value="Kinase-like_dom_sf"/>
</dbReference>
<name>A0A4S4LH89_9AGAM</name>
<dbReference type="PANTHER" id="PTHR37079:SF4">
    <property type="entry name" value="SERINE_THREONINE-PROTEIN KINASE ATM"/>
    <property type="match status" value="1"/>
</dbReference>
<keyword evidence="12 16" id="KW-0539">Nucleus</keyword>
<dbReference type="GO" id="GO:0004674">
    <property type="term" value="F:protein serine/threonine kinase activity"/>
    <property type="evidence" value="ECO:0007669"/>
    <property type="project" value="UniProtKB-KW"/>
</dbReference>
<sequence length="2906" mass="326694">MSNLKAVVDLIKSGKSKERQQGIASIREVFSRSSVVENLDVKGDGRAWLAVFQALFTAAVNERDAVVKNTSSTTAVAEKRLKDVASALRWLTERSVTKWPTKVAKPLVKHLLQSMVNGGNLFAPVALDYVKALRVICSYTPHLDHIMAEEAQWIKILMLSFAVLLDDDLRTGLEDEQDGMSEVEVNLALSTNEGPSSRKRKARDASGKSAARGAHRTASPEQIEFVALISILLQSPRLKIISSDHPRLPGVILEKLSQFFRIYHVETSAHLDAIRAVQGTLDSVSLNMRDEVIEFGVTMWDSLLQLWSSKSRPMKESVLMVLKLLFPYVTHSEAQLDRVDGIGKLLRYLQADHETRWSFDELNLDSLRLEIISDKIDEPFVAQTFRAGFNFSAGQAIAWAVLELLADATKELYSLSESNHSSTSGPGRPNSKRARLENPIKSILSSIQNPRVTRGKVFSLQSLLFIIDRHWSVIHLEMQLEIFNTLSQLISTDDANVQSWVFCCFAAIACADRSPQSPAHGTIQWDGIWSHTMRRTNAPIISRTACHAANALLLCEKLPASRILAEIETMAQDINVQGPSAPYDSVCAFLARCVKIASQDARLHRMHLDDKVLSWLIENWNILNGITTSLSQVRLEQHTVQDILTLLSGACGLSKSSQLLCPIQLPQHPIVDLIQCQIDTSIIRDFLLNARLPDTASKPSSDFTDLSKDRLTHPTTDLTQPDARARKTSAYFLKTLESVIPFWDSNVDSSLRPAAESVRRTLDLAVLAVCFESSLVMSGICNNRRSLLTACKLITLIAPHLLDFGWSSEELAILLSSFAPLTSDCSEIELEKKRGALISPGKATGVRGASSKYRMYGSHRISLQTSRRCLQRIIWQSSDVQDALAAVLESLKKTLKVHAADQHQALDQLTPLVDDDKDGFGPIRTTNTPVIDANRAVDDRSAAKSIVCTCIDTIALAPVLQFSEGEVTRDRSLIDIVCGCDNDDTFQVVLEPFLRHVQQQNIGLTIANLDKLLTRIERPMMSYRYGRSDALHIAAIHLLDATLPVWLQKLPSSAATSDMVVTIVVWLVTNLREDLSNYEHMLTRFICLANILISSSAVRRGPYWHLLETCLHTQLYVKHIESVLSIAAKEMGLSHFSELFEAYASQIAYSIRVSQQDFFRFPPHLLGYHDRRECAEATFVAFSPANLLASPHDVDELAHGHGAFARHCLMINQKTADGLLKCFADIVGYQIVFWMDDHQNSDLDAMDADNRDISMDVSGLLDVLQEKFKSLGSGEFLQSLIEQNMDGIVCAILRTSGDLDYHKDGAIVRALEGLYRSERSVRAFRALMKYRGQGEFEMHSPNLPSFSTSVVLSALGWLASRVDTANSSSTTYHVMQYFFSEVASSPLINEQLRLLTCLCIWISLEYVHFKNPTLLRVLMSGAAALLAQPDLSMMAQGMLDWAFIHLCETQSDVPHVIEVLIRISTISREFMCSADEIIKGMGIRMKEWIETQMTMLGEVTSLRKYIAIALAAWPDELGDRLADMRGELNSEDLSTILDDPYLTSHKFKIARRLAALASNGDVEEERFAKHDFWRLKDCIPSSNLRGEEVDAFTTLLITNSGHVRSQAIDHAYGRSIGSRHLRLLMKRDDKGRRNANVSIKRPVVNALLDMLTDQSAKVVHVAYKTLRLLAGIDLLDSADYGSWPSEYRGDITFLNFCPTKKNIASPQTLTDLLQPRLLDAASDYTAWISEVTLFLSGVLIGRDPFYAHLSNALCNNSEFAEQMFPVLVHTLLSHDQKQAGSEPRIILSDYFSKLLVQVGLDVRCHRSIINLVLHLRNFDPRNSQDVLAYNRWLNLNFMLLSRSATKCGAYTTALLFLELAVESRQIQEDDNNSSEQVLFDIYSHIDEPDGFYGIKAHDLQDFLLRRFHHERQWEKTFQFQGAGLESGDKGLKGYTGILESLHSFGFNNLAMSTLQSMGDNSSNSLSSDMEYRLGWRTGTWDLPDPVNCESSSCTLYVALRAIHRERDPEVIDNIVSKSLTDELQRLRDLGNENLAEIRQVTQSLMCLAQIKRWRSNFIQDSLSESSIDTNERLWVDFCSIQGQFDFPDLENMIATRISLLRSARQRDQREQIGTMQSNLTRALIQLEKNSLVQLTEAAREANQPQIALNSVVCALQLEDRPAFEVRREFANVLWLQREQKFAVEYLKGEMEKRRRIRPHVSNNVQDALTLAKLGEWISEACLEKPDFIHKKFFAPAIDLLLGGNYDNDSSKDARADVFYKSTQNGRKKELREREETIRKTASSSATWKELTQHQRRAQALFEQDTAQFIEVTSAREKYLNQAIHLLSLCLEASDSYDVDAAIRMCSLWFANFATDLLSSAIPTAVDKVPSRKFVFLAHQLSARLSALDSSRSSNQNVLQSLLLRMCSEHPFHSLYQVYSLQSSNTNAGSSNRGVIEPDSHSQIDRSTAASNIFDRLGIVSKCADKARDVRLLCDAYLEWAKYSIKKNPIFTERKRKKEPVQIPKDLTIRNISNLRVPVTTADTPLDPSMRYEECVWIQGYAPHFETAGGINLPKISYCLGSDGTRYKQLFKGEGDDDLRQDAVMEQVFELCNQVLCRDRETRKRQLSIRSYKVVPLAPQAGLLEFVGNTTPMQGWLALSHARYNPTDLAFKECTNQLSTLRRETDRVKDKTVQKDALVDLFKNIRQNFRPVMRHFFTERHKVPQSWFEMRLRYSRSVAVASIVGHVLGLGDRHICNILLDTVSGEVVHIDLGIAFEQGKLLPIPERVPFRLTADIVDGFGMSGTEGVFRRCSEETLRVLRDGSDVIKTVLEVFKYDPLHSWTASAVKIRKAQADSVHLPTHESDRLGIGIDMSSGMEDEAADRALNGVASKLDKSLSIEYTVNELIAEATDITNLALMFAGWSPFC</sequence>
<protein>
    <recommendedName>
        <fullName evidence="5 16">Serine/threonine-protein kinase Tel1</fullName>
        <ecNumber evidence="4 16">2.7.11.1</ecNumber>
    </recommendedName>
</protein>
<reference evidence="21 22" key="1">
    <citation type="submission" date="2019-02" db="EMBL/GenBank/DDBJ databases">
        <title>Genome sequencing of the rare red list fungi Phellinidium pouzarii.</title>
        <authorList>
            <person name="Buettner E."/>
            <person name="Kellner H."/>
        </authorList>
    </citation>
    <scope>NUCLEOTIDE SEQUENCE [LARGE SCALE GENOMIC DNA]</scope>
    <source>
        <strain evidence="21 22">DSM 108285</strain>
    </source>
</reference>
<dbReference type="PROSITE" id="PS00916">
    <property type="entry name" value="PI3_4_KINASE_2"/>
    <property type="match status" value="1"/>
</dbReference>
<dbReference type="GO" id="GO:0106310">
    <property type="term" value="F:protein serine kinase activity"/>
    <property type="evidence" value="ECO:0007669"/>
    <property type="project" value="RHEA"/>
</dbReference>
<keyword evidence="6 16" id="KW-0723">Serine/threonine-protein kinase</keyword>
<feature type="region of interest" description="Disordered" evidence="17">
    <location>
        <begin position="187"/>
        <end position="216"/>
    </location>
</feature>
<dbReference type="InterPro" id="IPR038980">
    <property type="entry name" value="ATM_plant"/>
</dbReference>
<evidence type="ECO:0000256" key="9">
    <source>
        <dbReference type="ARBA" id="ARBA00022763"/>
    </source>
</evidence>
<comment type="similarity">
    <text evidence="2 16">Belongs to the PI3/PI4-kinase family. ATM subfamily.</text>
</comment>
<keyword evidence="16" id="KW-0158">Chromosome</keyword>
<evidence type="ECO:0000256" key="17">
    <source>
        <dbReference type="SAM" id="MobiDB-lite"/>
    </source>
</evidence>
<dbReference type="SMART" id="SM01342">
    <property type="entry name" value="TAN"/>
    <property type="match status" value="1"/>
</dbReference>